<evidence type="ECO:0000256" key="2">
    <source>
        <dbReference type="ARBA" id="ARBA00022771"/>
    </source>
</evidence>
<sequence>MALPVKLESSSFSLVPSDSKHVIRVTLNRIPENPLFPDSLCTLMVCQKKFHQKRLQIPGLTAILQHRKIGPHNPGLLDHLNFTSLDQFIDLPQLRAHLGTLSSSLKPEIPTLYEDLAPQISALATRSAAMPFCISAEIDIFFTDYVGQNGDLDSSSTDLDALFERIASTAEGSTVLDKFMASSFVAGKDSDKCTICMEEEFDGTSNLIRTPCAHAFHKSCVVRWLIMNKNTCPLCRSQLLDCLHPTTISLY</sequence>
<proteinExistence type="predicted"/>
<dbReference type="STRING" id="74649.A0A2P6PDH1"/>
<dbReference type="GO" id="GO:0061630">
    <property type="term" value="F:ubiquitin protein ligase activity"/>
    <property type="evidence" value="ECO:0007669"/>
    <property type="project" value="TreeGrafter"/>
</dbReference>
<dbReference type="GO" id="GO:0008270">
    <property type="term" value="F:zinc ion binding"/>
    <property type="evidence" value="ECO:0007669"/>
    <property type="project" value="UniProtKB-KW"/>
</dbReference>
<evidence type="ECO:0000313" key="7">
    <source>
        <dbReference type="Proteomes" id="UP000238479"/>
    </source>
</evidence>
<dbReference type="InterPro" id="IPR001841">
    <property type="entry name" value="Znf_RING"/>
</dbReference>
<dbReference type="EMBL" id="PDCK01000045">
    <property type="protein sequence ID" value="PRQ19975.1"/>
    <property type="molecule type" value="Genomic_DNA"/>
</dbReference>
<comment type="caution">
    <text evidence="6">The sequence shown here is derived from an EMBL/GenBank/DDBJ whole genome shotgun (WGS) entry which is preliminary data.</text>
</comment>
<dbReference type="InterPro" id="IPR013083">
    <property type="entry name" value="Znf_RING/FYVE/PHD"/>
</dbReference>
<dbReference type="CDD" id="cd16448">
    <property type="entry name" value="RING-H2"/>
    <property type="match status" value="1"/>
</dbReference>
<dbReference type="SUPFAM" id="SSF57850">
    <property type="entry name" value="RING/U-box"/>
    <property type="match status" value="1"/>
</dbReference>
<evidence type="ECO:0000256" key="4">
    <source>
        <dbReference type="PROSITE-ProRule" id="PRU00175"/>
    </source>
</evidence>
<gene>
    <name evidence="6" type="ORF">RchiOBHm_Chr7g0223101</name>
</gene>
<name>A0A2P6PDH1_ROSCH</name>
<evidence type="ECO:0000256" key="1">
    <source>
        <dbReference type="ARBA" id="ARBA00022723"/>
    </source>
</evidence>
<evidence type="ECO:0000256" key="3">
    <source>
        <dbReference type="ARBA" id="ARBA00022833"/>
    </source>
</evidence>
<accession>A0A2P6PDH1</accession>
<feature type="domain" description="RING-type" evidence="5">
    <location>
        <begin position="193"/>
        <end position="236"/>
    </location>
</feature>
<organism evidence="6 7">
    <name type="scientific">Rosa chinensis</name>
    <name type="common">China rose</name>
    <dbReference type="NCBI Taxonomy" id="74649"/>
    <lineage>
        <taxon>Eukaryota</taxon>
        <taxon>Viridiplantae</taxon>
        <taxon>Streptophyta</taxon>
        <taxon>Embryophyta</taxon>
        <taxon>Tracheophyta</taxon>
        <taxon>Spermatophyta</taxon>
        <taxon>Magnoliopsida</taxon>
        <taxon>eudicotyledons</taxon>
        <taxon>Gunneridae</taxon>
        <taxon>Pentapetalae</taxon>
        <taxon>rosids</taxon>
        <taxon>fabids</taxon>
        <taxon>Rosales</taxon>
        <taxon>Rosaceae</taxon>
        <taxon>Rosoideae</taxon>
        <taxon>Rosoideae incertae sedis</taxon>
        <taxon>Rosa</taxon>
    </lineage>
</organism>
<dbReference type="Gene3D" id="3.30.40.10">
    <property type="entry name" value="Zinc/RING finger domain, C3HC4 (zinc finger)"/>
    <property type="match status" value="1"/>
</dbReference>
<reference evidence="6 7" key="1">
    <citation type="journal article" date="2018" name="Nat. Genet.">
        <title>The Rosa genome provides new insights in the design of modern roses.</title>
        <authorList>
            <person name="Bendahmane M."/>
        </authorList>
    </citation>
    <scope>NUCLEOTIDE SEQUENCE [LARGE SCALE GENOMIC DNA]</scope>
    <source>
        <strain evidence="7">cv. Old Blush</strain>
    </source>
</reference>
<dbReference type="PANTHER" id="PTHR45931">
    <property type="entry name" value="SI:CH211-59O9.10"/>
    <property type="match status" value="1"/>
</dbReference>
<dbReference type="Proteomes" id="UP000238479">
    <property type="component" value="Chromosome 7"/>
</dbReference>
<dbReference type="PANTHER" id="PTHR45931:SF16">
    <property type="entry name" value="RING_U-BOX SUPERFAMILY PROTEIN"/>
    <property type="match status" value="1"/>
</dbReference>
<dbReference type="Gramene" id="PRQ19975">
    <property type="protein sequence ID" value="PRQ19975"/>
    <property type="gene ID" value="RchiOBHm_Chr7g0223101"/>
</dbReference>
<keyword evidence="3" id="KW-0862">Zinc</keyword>
<dbReference type="InterPro" id="IPR051834">
    <property type="entry name" value="RING_finger_E3_ligase"/>
</dbReference>
<evidence type="ECO:0000313" key="6">
    <source>
        <dbReference type="EMBL" id="PRQ19975.1"/>
    </source>
</evidence>
<keyword evidence="2 4" id="KW-0863">Zinc-finger</keyword>
<dbReference type="GO" id="GO:0006511">
    <property type="term" value="P:ubiquitin-dependent protein catabolic process"/>
    <property type="evidence" value="ECO:0007669"/>
    <property type="project" value="TreeGrafter"/>
</dbReference>
<keyword evidence="7" id="KW-1185">Reference proteome</keyword>
<keyword evidence="1" id="KW-0479">Metal-binding</keyword>
<dbReference type="PROSITE" id="PS50089">
    <property type="entry name" value="ZF_RING_2"/>
    <property type="match status" value="1"/>
</dbReference>
<dbReference type="AlphaFoldDB" id="A0A2P6PDH1"/>
<evidence type="ECO:0000259" key="5">
    <source>
        <dbReference type="PROSITE" id="PS50089"/>
    </source>
</evidence>
<protein>
    <submittedName>
        <fullName evidence="6">Putative transcription factor C2H2 family</fullName>
    </submittedName>
</protein>
<dbReference type="GO" id="GO:0005634">
    <property type="term" value="C:nucleus"/>
    <property type="evidence" value="ECO:0007669"/>
    <property type="project" value="TreeGrafter"/>
</dbReference>
<dbReference type="Pfam" id="PF13639">
    <property type="entry name" value="zf-RING_2"/>
    <property type="match status" value="1"/>
</dbReference>
<dbReference type="SMART" id="SM00184">
    <property type="entry name" value="RING"/>
    <property type="match status" value="1"/>
</dbReference>